<gene>
    <name evidence="1" type="ORF">GCM10011390_40460</name>
</gene>
<dbReference type="RefSeq" id="WP_188911674.1">
    <property type="nucleotide sequence ID" value="NZ_BMIQ01000007.1"/>
</dbReference>
<organism evidence="1 2">
    <name type="scientific">Aureimonas endophytica</name>
    <dbReference type="NCBI Taxonomy" id="2027858"/>
    <lineage>
        <taxon>Bacteria</taxon>
        <taxon>Pseudomonadati</taxon>
        <taxon>Pseudomonadota</taxon>
        <taxon>Alphaproteobacteria</taxon>
        <taxon>Hyphomicrobiales</taxon>
        <taxon>Aurantimonadaceae</taxon>
        <taxon>Aureimonas</taxon>
    </lineage>
</organism>
<accession>A0A916ZWU9</accession>
<dbReference type="EMBL" id="BMIQ01000007">
    <property type="protein sequence ID" value="GGE17270.1"/>
    <property type="molecule type" value="Genomic_DNA"/>
</dbReference>
<name>A0A916ZWU9_9HYPH</name>
<dbReference type="PIRSF" id="PIRSF008546">
    <property type="entry name" value="UCP008546"/>
    <property type="match status" value="1"/>
</dbReference>
<reference evidence="1" key="1">
    <citation type="journal article" date="2014" name="Int. J. Syst. Evol. Microbiol.">
        <title>Complete genome sequence of Corynebacterium casei LMG S-19264T (=DSM 44701T), isolated from a smear-ripened cheese.</title>
        <authorList>
            <consortium name="US DOE Joint Genome Institute (JGI-PGF)"/>
            <person name="Walter F."/>
            <person name="Albersmeier A."/>
            <person name="Kalinowski J."/>
            <person name="Ruckert C."/>
        </authorList>
    </citation>
    <scope>NUCLEOTIDE SEQUENCE</scope>
    <source>
        <strain evidence="1">CGMCC 1.15367</strain>
    </source>
</reference>
<dbReference type="AlphaFoldDB" id="A0A916ZWU9"/>
<sequence>MPDPHDLARFVAAQEGTIETALDELRRGRKTSHWMWFVFPQIAGLGHSAMARRYAIASLAEAAAYRAHPLLGARLVQATALVNAHRDLTAHRIFGSPDDMKFRSSMTLFRHADPGEALFGEALARFYGGEEDPATLARLGA</sequence>
<dbReference type="InterPro" id="IPR014937">
    <property type="entry name" value="DUF1810"/>
</dbReference>
<dbReference type="SUPFAM" id="SSF140736">
    <property type="entry name" value="Rv1873-like"/>
    <property type="match status" value="1"/>
</dbReference>
<comment type="caution">
    <text evidence="1">The sequence shown here is derived from an EMBL/GenBank/DDBJ whole genome shotgun (WGS) entry which is preliminary data.</text>
</comment>
<keyword evidence="2" id="KW-1185">Reference proteome</keyword>
<proteinExistence type="predicted"/>
<dbReference type="Proteomes" id="UP000644699">
    <property type="component" value="Unassembled WGS sequence"/>
</dbReference>
<dbReference type="InterPro" id="IPR036287">
    <property type="entry name" value="Rv1873-like_sf"/>
</dbReference>
<evidence type="ECO:0000313" key="2">
    <source>
        <dbReference type="Proteomes" id="UP000644699"/>
    </source>
</evidence>
<reference evidence="1" key="2">
    <citation type="submission" date="2020-09" db="EMBL/GenBank/DDBJ databases">
        <authorList>
            <person name="Sun Q."/>
            <person name="Zhou Y."/>
        </authorList>
    </citation>
    <scope>NUCLEOTIDE SEQUENCE</scope>
    <source>
        <strain evidence="1">CGMCC 1.15367</strain>
    </source>
</reference>
<dbReference type="Gene3D" id="1.25.40.380">
    <property type="entry name" value="Protein of unknown function DUF1810"/>
    <property type="match status" value="1"/>
</dbReference>
<protein>
    <recommendedName>
        <fullName evidence="3">Calpastatin</fullName>
    </recommendedName>
</protein>
<evidence type="ECO:0008006" key="3">
    <source>
        <dbReference type="Google" id="ProtNLM"/>
    </source>
</evidence>
<dbReference type="Pfam" id="PF08837">
    <property type="entry name" value="DUF1810"/>
    <property type="match status" value="1"/>
</dbReference>
<evidence type="ECO:0000313" key="1">
    <source>
        <dbReference type="EMBL" id="GGE17270.1"/>
    </source>
</evidence>